<dbReference type="InParanoid" id="A0A2T0GTH4"/>
<dbReference type="InterPro" id="IPR021202">
    <property type="entry name" value="Rv3654c-like"/>
</dbReference>
<dbReference type="InterPro" id="IPR028087">
    <property type="entry name" value="Tad_N"/>
</dbReference>
<proteinExistence type="predicted"/>
<dbReference type="EMBL" id="PVSR01000033">
    <property type="protein sequence ID" value="PRW62409.1"/>
    <property type="molecule type" value="Genomic_DNA"/>
</dbReference>
<dbReference type="STRING" id="1050202.GCA_000384035_03330"/>
<evidence type="ECO:0000313" key="3">
    <source>
        <dbReference type="Proteomes" id="UP000239352"/>
    </source>
</evidence>
<sequence length="115" mass="12185">MGAVLSVVVLTVVWLGVQVGILVVERHRVQGAADLAALAVAAHARWGGETACARAERVVRQTGIVVLSCRTRQGHARVRTASSGNVGPPGFRRVIGRAHAGPVHDERCRHDHSSC</sequence>
<evidence type="ECO:0000259" key="1">
    <source>
        <dbReference type="Pfam" id="PF13400"/>
    </source>
</evidence>
<dbReference type="AlphaFoldDB" id="A0A2T0GTH4"/>
<accession>A0A2T0GTH4</accession>
<evidence type="ECO:0000313" key="2">
    <source>
        <dbReference type="EMBL" id="PRW62409.1"/>
    </source>
</evidence>
<feature type="domain" description="Putative Flp pilus-assembly TadG-like N-terminal" evidence="1">
    <location>
        <begin position="3"/>
        <end position="42"/>
    </location>
</feature>
<protein>
    <recommendedName>
        <fullName evidence="1">Putative Flp pilus-assembly TadG-like N-terminal domain-containing protein</fullName>
    </recommendedName>
</protein>
<organism evidence="2 3">
    <name type="scientific">Actinopolyspora mortivallis</name>
    <dbReference type="NCBI Taxonomy" id="33906"/>
    <lineage>
        <taxon>Bacteria</taxon>
        <taxon>Bacillati</taxon>
        <taxon>Actinomycetota</taxon>
        <taxon>Actinomycetes</taxon>
        <taxon>Actinopolysporales</taxon>
        <taxon>Actinopolysporaceae</taxon>
        <taxon>Actinopolyspora</taxon>
    </lineage>
</organism>
<reference evidence="2 3" key="1">
    <citation type="submission" date="2018-03" db="EMBL/GenBank/DDBJ databases">
        <title>Actinopolyspora mortivallis from Sahara, screening for active biomolecules.</title>
        <authorList>
            <person name="Selama O."/>
            <person name="Wellington E.M.H."/>
            <person name="Hacene H."/>
        </authorList>
    </citation>
    <scope>NUCLEOTIDE SEQUENCE [LARGE SCALE GENOMIC DNA]</scope>
    <source>
        <strain evidence="2 3">M5A</strain>
    </source>
</reference>
<name>A0A2T0GTH4_ACTMO</name>
<comment type="caution">
    <text evidence="2">The sequence shown here is derived from an EMBL/GenBank/DDBJ whole genome shotgun (WGS) entry which is preliminary data.</text>
</comment>
<dbReference type="Proteomes" id="UP000239352">
    <property type="component" value="Unassembled WGS sequence"/>
</dbReference>
<dbReference type="Pfam" id="PF13400">
    <property type="entry name" value="Tad"/>
    <property type="match status" value="1"/>
</dbReference>
<gene>
    <name evidence="2" type="ORF">CEP50_15775</name>
</gene>
<dbReference type="NCBIfam" id="TIGR03816">
    <property type="entry name" value="tadE_like_DECH"/>
    <property type="match status" value="1"/>
</dbReference>
<keyword evidence="3" id="KW-1185">Reference proteome</keyword>